<sequence length="53" mass="5780">MASTQKWPGFAIISGLNATVALLSSSSPQVQDAEFDPLQDDFLRLSHVRACCR</sequence>
<keyword evidence="1" id="KW-0732">Signal</keyword>
<evidence type="ECO:0000256" key="1">
    <source>
        <dbReference type="SAM" id="SignalP"/>
    </source>
</evidence>
<dbReference type="AlphaFoldDB" id="A0A0A9A3A5"/>
<accession>A0A0A9A3A5</accession>
<reference evidence="2" key="1">
    <citation type="submission" date="2014-09" db="EMBL/GenBank/DDBJ databases">
        <authorList>
            <person name="Magalhaes I.L.F."/>
            <person name="Oliveira U."/>
            <person name="Santos F.R."/>
            <person name="Vidigal T.H.D.A."/>
            <person name="Brescovit A.D."/>
            <person name="Santos A.J."/>
        </authorList>
    </citation>
    <scope>NUCLEOTIDE SEQUENCE</scope>
    <source>
        <tissue evidence="2">Shoot tissue taken approximately 20 cm above the soil surface</tissue>
    </source>
</reference>
<evidence type="ECO:0000313" key="2">
    <source>
        <dbReference type="EMBL" id="JAD43500.1"/>
    </source>
</evidence>
<reference evidence="2" key="2">
    <citation type="journal article" date="2015" name="Data Brief">
        <title>Shoot transcriptome of the giant reed, Arundo donax.</title>
        <authorList>
            <person name="Barrero R.A."/>
            <person name="Guerrero F.D."/>
            <person name="Moolhuijzen P."/>
            <person name="Goolsby J.A."/>
            <person name="Tidwell J."/>
            <person name="Bellgard S.E."/>
            <person name="Bellgard M.I."/>
        </authorList>
    </citation>
    <scope>NUCLEOTIDE SEQUENCE</scope>
    <source>
        <tissue evidence="2">Shoot tissue taken approximately 20 cm above the soil surface</tissue>
    </source>
</reference>
<proteinExistence type="predicted"/>
<name>A0A0A9A3A5_ARUDO</name>
<feature type="signal peptide" evidence="1">
    <location>
        <begin position="1"/>
        <end position="21"/>
    </location>
</feature>
<feature type="chain" id="PRO_5002043757" evidence="1">
    <location>
        <begin position="22"/>
        <end position="53"/>
    </location>
</feature>
<organism evidence="2">
    <name type="scientific">Arundo donax</name>
    <name type="common">Giant reed</name>
    <name type="synonym">Donax arundinaceus</name>
    <dbReference type="NCBI Taxonomy" id="35708"/>
    <lineage>
        <taxon>Eukaryota</taxon>
        <taxon>Viridiplantae</taxon>
        <taxon>Streptophyta</taxon>
        <taxon>Embryophyta</taxon>
        <taxon>Tracheophyta</taxon>
        <taxon>Spermatophyta</taxon>
        <taxon>Magnoliopsida</taxon>
        <taxon>Liliopsida</taxon>
        <taxon>Poales</taxon>
        <taxon>Poaceae</taxon>
        <taxon>PACMAD clade</taxon>
        <taxon>Arundinoideae</taxon>
        <taxon>Arundineae</taxon>
        <taxon>Arundo</taxon>
    </lineage>
</organism>
<protein>
    <submittedName>
        <fullName evidence="2">Uncharacterized protein</fullName>
    </submittedName>
</protein>
<dbReference type="EMBL" id="GBRH01254395">
    <property type="protein sequence ID" value="JAD43500.1"/>
    <property type="molecule type" value="Transcribed_RNA"/>
</dbReference>